<gene>
    <name evidence="3" type="ORF">R9X50_00431500</name>
</gene>
<dbReference type="InterPro" id="IPR052751">
    <property type="entry name" value="Plant_MAPKKK"/>
</dbReference>
<accession>A0AAQ3R8B0</accession>
<keyword evidence="3" id="KW-0808">Transferase</keyword>
<feature type="region of interest" description="Disordered" evidence="1">
    <location>
        <begin position="1"/>
        <end position="48"/>
    </location>
</feature>
<dbReference type="GO" id="GO:0005524">
    <property type="term" value="F:ATP binding"/>
    <property type="evidence" value="ECO:0007669"/>
    <property type="project" value="InterPro"/>
</dbReference>
<dbReference type="GO" id="GO:0004672">
    <property type="term" value="F:protein kinase activity"/>
    <property type="evidence" value="ECO:0007669"/>
    <property type="project" value="InterPro"/>
</dbReference>
<reference evidence="3 4" key="1">
    <citation type="submission" date="2023-11" db="EMBL/GenBank/DDBJ databases">
        <title>An acidophilic fungus is an integral part of prey digestion in a carnivorous sundew plant.</title>
        <authorList>
            <person name="Tsai I.J."/>
        </authorList>
    </citation>
    <scope>NUCLEOTIDE SEQUENCE [LARGE SCALE GENOMIC DNA]</scope>
    <source>
        <strain evidence="3">169a</strain>
    </source>
</reference>
<feature type="compositionally biased region" description="Polar residues" evidence="1">
    <location>
        <begin position="1"/>
        <end position="10"/>
    </location>
</feature>
<name>A0AAQ3R8B0_9PEZI</name>
<keyword evidence="4" id="KW-1185">Reference proteome</keyword>
<keyword evidence="3" id="KW-0418">Kinase</keyword>
<dbReference type="Gene3D" id="1.10.510.10">
    <property type="entry name" value="Transferase(Phosphotransferase) domain 1"/>
    <property type="match status" value="1"/>
</dbReference>
<dbReference type="AlphaFoldDB" id="A0AAQ3R8B0"/>
<dbReference type="Pfam" id="PF00069">
    <property type="entry name" value="Pkinase"/>
    <property type="match status" value="1"/>
</dbReference>
<protein>
    <submittedName>
        <fullName evidence="3">Map kinase kinase pbs2</fullName>
    </submittedName>
</protein>
<evidence type="ECO:0000259" key="2">
    <source>
        <dbReference type="PROSITE" id="PS50011"/>
    </source>
</evidence>
<feature type="domain" description="Protein kinase" evidence="2">
    <location>
        <begin position="137"/>
        <end position="452"/>
    </location>
</feature>
<dbReference type="PROSITE" id="PS50011">
    <property type="entry name" value="PROTEIN_KINASE_DOM"/>
    <property type="match status" value="1"/>
</dbReference>
<dbReference type="InterPro" id="IPR011009">
    <property type="entry name" value="Kinase-like_dom_sf"/>
</dbReference>
<proteinExistence type="predicted"/>
<evidence type="ECO:0000313" key="4">
    <source>
        <dbReference type="Proteomes" id="UP001303373"/>
    </source>
</evidence>
<sequence>MTSPSMTALRSSPESPSPEPRVEYADGRPLPLRTQTELDSPPRRPPTIEGLARIRRKSTYLAGDPLSLGIRSSSRRISRASSVVPEIESAWFEDLSRLDVLSPPMTPSRAFDSIHVKQRIEPPEVTLYDFTRLDYELERARVAGTGLWSTVFLADAAPKFSPASTEEPLTPPWSPPATYKHALPSLYAVKVPARTDAKEVFRQEAKILTFLARYPACQQFVVGFHGFDERNSSLVFEAVLGGSLENLNSRLKQMTEVARHLEMISIFPNLAEDLINGLAFIHDAGVVHADIKPANILLDISTPDHTPSSKPIIRARYIDFSASFRPANPSDSLKHAGGTWTYLAPEQMHLQPTLNTPTPASDIWSLGLTLLSLIIGTSPYTAACADTNNFMLREAIKTGDPLRFAGSDPVCRKRLVACQVFVDCCRCALVLDRERRITARAWRRWVEGHDLGF</sequence>
<dbReference type="Proteomes" id="UP001303373">
    <property type="component" value="Chromosome 6"/>
</dbReference>
<dbReference type="PROSITE" id="PS00108">
    <property type="entry name" value="PROTEIN_KINASE_ST"/>
    <property type="match status" value="1"/>
</dbReference>
<evidence type="ECO:0000313" key="3">
    <source>
        <dbReference type="EMBL" id="WPH01469.1"/>
    </source>
</evidence>
<dbReference type="InterPro" id="IPR000719">
    <property type="entry name" value="Prot_kinase_dom"/>
</dbReference>
<evidence type="ECO:0000256" key="1">
    <source>
        <dbReference type="SAM" id="MobiDB-lite"/>
    </source>
</evidence>
<organism evidence="3 4">
    <name type="scientific">Acrodontium crateriforme</name>
    <dbReference type="NCBI Taxonomy" id="150365"/>
    <lineage>
        <taxon>Eukaryota</taxon>
        <taxon>Fungi</taxon>
        <taxon>Dikarya</taxon>
        <taxon>Ascomycota</taxon>
        <taxon>Pezizomycotina</taxon>
        <taxon>Dothideomycetes</taxon>
        <taxon>Dothideomycetidae</taxon>
        <taxon>Mycosphaerellales</taxon>
        <taxon>Teratosphaeriaceae</taxon>
        <taxon>Acrodontium</taxon>
    </lineage>
</organism>
<dbReference type="SMART" id="SM00220">
    <property type="entry name" value="S_TKc"/>
    <property type="match status" value="1"/>
</dbReference>
<dbReference type="EMBL" id="CP138585">
    <property type="protein sequence ID" value="WPH01469.1"/>
    <property type="molecule type" value="Genomic_DNA"/>
</dbReference>
<dbReference type="InterPro" id="IPR008271">
    <property type="entry name" value="Ser/Thr_kinase_AS"/>
</dbReference>
<dbReference type="PANTHER" id="PTHR48011">
    <property type="entry name" value="CCR4-NOT TRANSCRIPTIONAL COMPLEX SUBUNIT CAF120-RELATED"/>
    <property type="match status" value="1"/>
</dbReference>
<dbReference type="GO" id="GO:0007165">
    <property type="term" value="P:signal transduction"/>
    <property type="evidence" value="ECO:0007669"/>
    <property type="project" value="TreeGrafter"/>
</dbReference>
<dbReference type="SUPFAM" id="SSF56112">
    <property type="entry name" value="Protein kinase-like (PK-like)"/>
    <property type="match status" value="1"/>
</dbReference>
<dbReference type="PANTHER" id="PTHR48011:SF4">
    <property type="entry name" value="MITOGEN-ACTIVATED PROTEIN KINASE KINASE KINASE 19"/>
    <property type="match status" value="1"/>
</dbReference>